<dbReference type="RefSeq" id="WP_207293509.1">
    <property type="nucleotide sequence ID" value="NZ_CP071383.1"/>
</dbReference>
<sequence length="73" mass="7768">MIASTGLGIAIILVAVVSAFWVISYTPALTTGEFIRERIPIASRPGIQLVFTLTVSAEVIASPHILFAERATV</sequence>
<dbReference type="Proteomes" id="UP000683497">
    <property type="component" value="Chromosome"/>
</dbReference>
<name>A0ABX8JNZ6_9ENTR</name>
<evidence type="ECO:0000313" key="2">
    <source>
        <dbReference type="Proteomes" id="UP000683497"/>
    </source>
</evidence>
<evidence type="ECO:0000313" key="1">
    <source>
        <dbReference type="EMBL" id="QWW78045.1"/>
    </source>
</evidence>
<reference evidence="1 2" key="1">
    <citation type="submission" date="2021-06" db="EMBL/GenBank/DDBJ databases">
        <title>Leclercia pneumoniae sp. nov.</title>
        <authorList>
            <person name="Hoenemann M."/>
            <person name="Viehweger A."/>
            <person name="Dietze N."/>
        </authorList>
    </citation>
    <scope>NUCLEOTIDE SEQUENCE [LARGE SCALE GENOMIC DNA]</scope>
    <source>
        <strain evidence="2">49125</strain>
    </source>
</reference>
<accession>A0ABX8JNZ6</accession>
<keyword evidence="2" id="KW-1185">Reference proteome</keyword>
<gene>
    <name evidence="1" type="ORF">KQ929_12235</name>
</gene>
<dbReference type="EMBL" id="CP076838">
    <property type="protein sequence ID" value="QWW78045.1"/>
    <property type="molecule type" value="Genomic_DNA"/>
</dbReference>
<organism evidence="1 2">
    <name type="scientific">Leclercia pneumoniae</name>
    <dbReference type="NCBI Taxonomy" id="2815358"/>
    <lineage>
        <taxon>Bacteria</taxon>
        <taxon>Pseudomonadati</taxon>
        <taxon>Pseudomonadota</taxon>
        <taxon>Gammaproteobacteria</taxon>
        <taxon>Enterobacterales</taxon>
        <taxon>Enterobacteriaceae</taxon>
        <taxon>Leclercia</taxon>
    </lineage>
</organism>
<proteinExistence type="predicted"/>
<protein>
    <submittedName>
        <fullName evidence="1">Uncharacterized protein</fullName>
    </submittedName>
</protein>